<keyword evidence="9 10" id="KW-0998">Cell outer membrane</keyword>
<dbReference type="EMBL" id="JAEMUH010000002">
    <property type="protein sequence ID" value="MBJ7549609.1"/>
    <property type="molecule type" value="Genomic_DNA"/>
</dbReference>
<reference evidence="14 15" key="1">
    <citation type="submission" date="2020-12" db="EMBL/GenBank/DDBJ databases">
        <title>Comparative genome analysis of fungal antagonists Marinomonas ostreistagni 398 and M. spartinae 468.</title>
        <authorList>
            <person name="Fields J.L."/>
            <person name="Mavrodi O.V."/>
            <person name="Biber P.D."/>
            <person name="Indest K.J."/>
            <person name="Mavrodi D.V."/>
        </authorList>
    </citation>
    <scope>NUCLEOTIDE SEQUENCE [LARGE SCALE GENOMIC DNA]</scope>
    <source>
        <strain evidence="14 15">USM7</strain>
    </source>
</reference>
<evidence type="ECO:0000256" key="4">
    <source>
        <dbReference type="ARBA" id="ARBA00022692"/>
    </source>
</evidence>
<evidence type="ECO:0000313" key="14">
    <source>
        <dbReference type="EMBL" id="MBJ7549609.1"/>
    </source>
</evidence>
<keyword evidence="14" id="KW-0675">Receptor</keyword>
<dbReference type="Gene3D" id="2.170.130.10">
    <property type="entry name" value="TonB-dependent receptor, plug domain"/>
    <property type="match status" value="1"/>
</dbReference>
<dbReference type="PANTHER" id="PTHR30069:SF53">
    <property type="entry name" value="COLICIN I RECEPTOR-RELATED"/>
    <property type="match status" value="1"/>
</dbReference>
<keyword evidence="3 10" id="KW-1134">Transmembrane beta strand</keyword>
<feature type="domain" description="TonB-dependent receptor plug" evidence="13">
    <location>
        <begin position="84"/>
        <end position="188"/>
    </location>
</feature>
<feature type="domain" description="TonB-dependent receptor-like beta-barrel" evidence="12">
    <location>
        <begin position="221"/>
        <end position="611"/>
    </location>
</feature>
<evidence type="ECO:0000256" key="9">
    <source>
        <dbReference type="ARBA" id="ARBA00023237"/>
    </source>
</evidence>
<dbReference type="CDD" id="cd01347">
    <property type="entry name" value="ligand_gated_channel"/>
    <property type="match status" value="1"/>
</dbReference>
<evidence type="ECO:0000259" key="12">
    <source>
        <dbReference type="Pfam" id="PF00593"/>
    </source>
</evidence>
<comment type="subcellular location">
    <subcellularLocation>
        <location evidence="1 10">Cell outer membrane</location>
        <topology evidence="1 10">Multi-pass membrane protein</topology>
    </subcellularLocation>
</comment>
<name>A0ABS0Z7M6_9GAMM</name>
<keyword evidence="8 10" id="KW-0472">Membrane</keyword>
<dbReference type="PROSITE" id="PS52016">
    <property type="entry name" value="TONB_DEPENDENT_REC_3"/>
    <property type="match status" value="1"/>
</dbReference>
<accession>A0ABS0Z7M6</accession>
<dbReference type="Gene3D" id="2.40.170.20">
    <property type="entry name" value="TonB-dependent receptor, beta-barrel domain"/>
    <property type="match status" value="1"/>
</dbReference>
<evidence type="ECO:0000256" key="2">
    <source>
        <dbReference type="ARBA" id="ARBA00022448"/>
    </source>
</evidence>
<evidence type="ECO:0000256" key="11">
    <source>
        <dbReference type="RuleBase" id="RU003357"/>
    </source>
</evidence>
<dbReference type="Pfam" id="PF07715">
    <property type="entry name" value="Plug"/>
    <property type="match status" value="1"/>
</dbReference>
<evidence type="ECO:0000256" key="3">
    <source>
        <dbReference type="ARBA" id="ARBA00022452"/>
    </source>
</evidence>
<evidence type="ECO:0000259" key="13">
    <source>
        <dbReference type="Pfam" id="PF07715"/>
    </source>
</evidence>
<evidence type="ECO:0000256" key="6">
    <source>
        <dbReference type="ARBA" id="ARBA00023065"/>
    </source>
</evidence>
<dbReference type="InterPro" id="IPR037066">
    <property type="entry name" value="Plug_dom_sf"/>
</dbReference>
<evidence type="ECO:0000256" key="1">
    <source>
        <dbReference type="ARBA" id="ARBA00004571"/>
    </source>
</evidence>
<proteinExistence type="inferred from homology"/>
<evidence type="ECO:0000256" key="7">
    <source>
        <dbReference type="ARBA" id="ARBA00023077"/>
    </source>
</evidence>
<evidence type="ECO:0000256" key="5">
    <source>
        <dbReference type="ARBA" id="ARBA00022729"/>
    </source>
</evidence>
<dbReference type="Proteomes" id="UP000598488">
    <property type="component" value="Unassembled WGS sequence"/>
</dbReference>
<gene>
    <name evidence="14" type="ORF">JHD44_02855</name>
</gene>
<keyword evidence="5" id="KW-0732">Signal</keyword>
<organism evidence="14 15">
    <name type="scientific">Marinomonas ostreistagni</name>
    <dbReference type="NCBI Taxonomy" id="359209"/>
    <lineage>
        <taxon>Bacteria</taxon>
        <taxon>Pseudomonadati</taxon>
        <taxon>Pseudomonadota</taxon>
        <taxon>Gammaproteobacteria</taxon>
        <taxon>Oceanospirillales</taxon>
        <taxon>Oceanospirillaceae</taxon>
        <taxon>Marinomonas</taxon>
    </lineage>
</organism>
<dbReference type="InterPro" id="IPR039426">
    <property type="entry name" value="TonB-dep_rcpt-like"/>
</dbReference>
<evidence type="ECO:0000256" key="10">
    <source>
        <dbReference type="PROSITE-ProRule" id="PRU01360"/>
    </source>
</evidence>
<keyword evidence="4 10" id="KW-0812">Transmembrane</keyword>
<dbReference type="SUPFAM" id="SSF56935">
    <property type="entry name" value="Porins"/>
    <property type="match status" value="1"/>
</dbReference>
<evidence type="ECO:0000313" key="15">
    <source>
        <dbReference type="Proteomes" id="UP000598488"/>
    </source>
</evidence>
<keyword evidence="7 11" id="KW-0798">TonB box</keyword>
<dbReference type="Pfam" id="PF00593">
    <property type="entry name" value="TonB_dep_Rec_b-barrel"/>
    <property type="match status" value="1"/>
</dbReference>
<dbReference type="RefSeq" id="WP_199460891.1">
    <property type="nucleotide sequence ID" value="NZ_JAEMUH010000002.1"/>
</dbReference>
<keyword evidence="6" id="KW-0406">Ion transport</keyword>
<keyword evidence="15" id="KW-1185">Reference proteome</keyword>
<dbReference type="InterPro" id="IPR012910">
    <property type="entry name" value="Plug_dom"/>
</dbReference>
<dbReference type="InterPro" id="IPR000531">
    <property type="entry name" value="Beta-barrel_TonB"/>
</dbReference>
<comment type="caution">
    <text evidence="14">The sequence shown here is derived from an EMBL/GenBank/DDBJ whole genome shotgun (WGS) entry which is preliminary data.</text>
</comment>
<keyword evidence="2 10" id="KW-0813">Transport</keyword>
<comment type="similarity">
    <text evidence="10 11">Belongs to the TonB-dependent receptor family.</text>
</comment>
<protein>
    <submittedName>
        <fullName evidence="14">TonB-dependent receptor</fullName>
    </submittedName>
</protein>
<evidence type="ECO:0000256" key="8">
    <source>
        <dbReference type="ARBA" id="ARBA00023136"/>
    </source>
</evidence>
<sequence>MSPETCLWLGANNGWQIMNDCAGVLSLNIEDTMKTICSFPNTLIALGLMAHSSSSLAEDDTTIEPTSLTQLVVTATTTEQSAAKSLTSVTVIDKETLQNQQPQELSEILAGQPGIDIVTNGGYGKSTSVFTRGANSTGTKLLIDGVPIQSHSLGSASWQYLPMSQIERVEIVRGPKSSLYGSSASGGVVQVFLPEAKDDTKADIAMGAGSFGTKQADVSVSGYEGDASYVISAGTFQTDGAPVKSEGTDMPYSNDHFMARLGYDFDNDAYVKAFIMRASGESDYESYGSLRTNDYVNQVIALTTGVDINDSWQSEVQIREARDEYAVLDSNGTATGSFFDSQSQAVRWNNTLWLDNHEFVLGAERVEDEFDGSYSKGRQSNSAFAQSLSEIGRASVQLNIRADHYNEYDTQTTGGIALGYQLDERHTVRLSGRSSFTAPTFNSMNAENWGYTLTNEIRPETSQTIEVGVRGDYELLYWDTALYQADYKDLIAWTYPTVGNIDSARVQGLELASGLSFNQWSLALAATYMDTENRSEGANHGKELARRAKQSTRIELDRHFEKGLLGMTLVGYGQRYDDAENETLLPGFGLLHLRARYDIAPKWQANLSIKNALDKSYQTAEGYSNPGRGLFLTVKYSAL</sequence>
<dbReference type="InterPro" id="IPR036942">
    <property type="entry name" value="Beta-barrel_TonB_sf"/>
</dbReference>
<dbReference type="PANTHER" id="PTHR30069">
    <property type="entry name" value="TONB-DEPENDENT OUTER MEMBRANE RECEPTOR"/>
    <property type="match status" value="1"/>
</dbReference>